<keyword evidence="3" id="KW-1185">Reference proteome</keyword>
<evidence type="ECO:0000256" key="1">
    <source>
        <dbReference type="SAM" id="MobiDB-lite"/>
    </source>
</evidence>
<organism evidence="2 3">
    <name type="scientific">Liparis tanakae</name>
    <name type="common">Tanaka's snailfish</name>
    <dbReference type="NCBI Taxonomy" id="230148"/>
    <lineage>
        <taxon>Eukaryota</taxon>
        <taxon>Metazoa</taxon>
        <taxon>Chordata</taxon>
        <taxon>Craniata</taxon>
        <taxon>Vertebrata</taxon>
        <taxon>Euteleostomi</taxon>
        <taxon>Actinopterygii</taxon>
        <taxon>Neopterygii</taxon>
        <taxon>Teleostei</taxon>
        <taxon>Neoteleostei</taxon>
        <taxon>Acanthomorphata</taxon>
        <taxon>Eupercaria</taxon>
        <taxon>Perciformes</taxon>
        <taxon>Cottioidei</taxon>
        <taxon>Cottales</taxon>
        <taxon>Liparidae</taxon>
        <taxon>Liparis</taxon>
    </lineage>
</organism>
<dbReference type="AlphaFoldDB" id="A0A4Z2G577"/>
<protein>
    <submittedName>
        <fullName evidence="2">Uncharacterized protein</fullName>
    </submittedName>
</protein>
<name>A0A4Z2G577_9TELE</name>
<feature type="region of interest" description="Disordered" evidence="1">
    <location>
        <begin position="60"/>
        <end position="169"/>
    </location>
</feature>
<gene>
    <name evidence="2" type="ORF">EYF80_042061</name>
</gene>
<accession>A0A4Z2G577</accession>
<comment type="caution">
    <text evidence="2">The sequence shown here is derived from an EMBL/GenBank/DDBJ whole genome shotgun (WGS) entry which is preliminary data.</text>
</comment>
<evidence type="ECO:0000313" key="3">
    <source>
        <dbReference type="Proteomes" id="UP000314294"/>
    </source>
</evidence>
<sequence>MNTVPGASYLIKILSVRIENNVLRAEPPPWGCLSRWYPGVNADVPKDNWPFFVPRETRHMRRTEEDTKESSFTNPSYQEEDTKQQPHKPQPPGRRHEAAASQTPATRKKTRSRSLTNPSHQEKDMKQQPHKPQPPGKEHEAAASQTPATRKRTRSSSLTKQQARNKEGVGVKLNRMWQCSCGFPPRGGSLRQDFIGPESQAQSSCNPRLFNSTMWIMTHDLVSAIGGEQHVLAVAMDVCLDHTEHPINDLMAGKGSFQCME</sequence>
<evidence type="ECO:0000313" key="2">
    <source>
        <dbReference type="EMBL" id="TNN47742.1"/>
    </source>
</evidence>
<proteinExistence type="predicted"/>
<dbReference type="EMBL" id="SRLO01000726">
    <property type="protein sequence ID" value="TNN47742.1"/>
    <property type="molecule type" value="Genomic_DNA"/>
</dbReference>
<dbReference type="Proteomes" id="UP000314294">
    <property type="component" value="Unassembled WGS sequence"/>
</dbReference>
<reference evidence="2 3" key="1">
    <citation type="submission" date="2019-03" db="EMBL/GenBank/DDBJ databases">
        <title>First draft genome of Liparis tanakae, snailfish: a comprehensive survey of snailfish specific genes.</title>
        <authorList>
            <person name="Kim W."/>
            <person name="Song I."/>
            <person name="Jeong J.-H."/>
            <person name="Kim D."/>
            <person name="Kim S."/>
            <person name="Ryu S."/>
            <person name="Song J.Y."/>
            <person name="Lee S.K."/>
        </authorList>
    </citation>
    <scope>NUCLEOTIDE SEQUENCE [LARGE SCALE GENOMIC DNA]</scope>
    <source>
        <tissue evidence="2">Muscle</tissue>
    </source>
</reference>